<evidence type="ECO:0000313" key="4">
    <source>
        <dbReference type="EMBL" id="KAJ3599707.1"/>
    </source>
</evidence>
<dbReference type="InterPro" id="IPR037516">
    <property type="entry name" value="Tripartite_DENN"/>
</dbReference>
<keyword evidence="1" id="KW-0344">Guanine-nucleotide releasing factor</keyword>
<organism evidence="4 5">
    <name type="scientific">Muraenolepis orangiensis</name>
    <name type="common">Patagonian moray cod</name>
    <dbReference type="NCBI Taxonomy" id="630683"/>
    <lineage>
        <taxon>Eukaryota</taxon>
        <taxon>Metazoa</taxon>
        <taxon>Chordata</taxon>
        <taxon>Craniata</taxon>
        <taxon>Vertebrata</taxon>
        <taxon>Euteleostomi</taxon>
        <taxon>Actinopterygii</taxon>
        <taxon>Neopterygii</taxon>
        <taxon>Teleostei</taxon>
        <taxon>Neoteleostei</taxon>
        <taxon>Acanthomorphata</taxon>
        <taxon>Zeiogadaria</taxon>
        <taxon>Gadariae</taxon>
        <taxon>Gadiformes</taxon>
        <taxon>Muraenolepidoidei</taxon>
        <taxon>Muraenolepididae</taxon>
        <taxon>Muraenolepis</taxon>
    </lineage>
</organism>
<dbReference type="PANTHER" id="PTHR13196:SF24">
    <property type="entry name" value="DENN DOMAIN-CONTAINING PROTEIN 1B"/>
    <property type="match status" value="1"/>
</dbReference>
<evidence type="ECO:0000259" key="3">
    <source>
        <dbReference type="PROSITE" id="PS50211"/>
    </source>
</evidence>
<dbReference type="OrthoDB" id="206724at2759"/>
<feature type="non-terminal residue" evidence="4">
    <location>
        <position position="410"/>
    </location>
</feature>
<feature type="compositionally biased region" description="Basic and acidic residues" evidence="2">
    <location>
        <begin position="32"/>
        <end position="50"/>
    </location>
</feature>
<dbReference type="AlphaFoldDB" id="A0A9Q0E2R1"/>
<evidence type="ECO:0000313" key="5">
    <source>
        <dbReference type="Proteomes" id="UP001148018"/>
    </source>
</evidence>
<evidence type="ECO:0000256" key="1">
    <source>
        <dbReference type="ARBA" id="ARBA00022658"/>
    </source>
</evidence>
<dbReference type="InterPro" id="IPR005113">
    <property type="entry name" value="uDENN_dom"/>
</dbReference>
<dbReference type="EMBL" id="JANIIK010000048">
    <property type="protein sequence ID" value="KAJ3599707.1"/>
    <property type="molecule type" value="Genomic_DNA"/>
</dbReference>
<comment type="caution">
    <text evidence="4">The sequence shown here is derived from an EMBL/GenBank/DDBJ whole genome shotgun (WGS) entry which is preliminary data.</text>
</comment>
<gene>
    <name evidence="4" type="ORF">NHX12_033663</name>
</gene>
<keyword evidence="5" id="KW-1185">Reference proteome</keyword>
<proteinExistence type="predicted"/>
<feature type="compositionally biased region" description="Basic and acidic residues" evidence="2">
    <location>
        <begin position="1"/>
        <end position="22"/>
    </location>
</feature>
<dbReference type="InterPro" id="IPR040032">
    <property type="entry name" value="DENND1A/B/C"/>
</dbReference>
<feature type="compositionally biased region" description="Polar residues" evidence="2">
    <location>
        <begin position="333"/>
        <end position="343"/>
    </location>
</feature>
<dbReference type="InterPro" id="IPR043153">
    <property type="entry name" value="DENN_C"/>
</dbReference>
<dbReference type="GO" id="GO:1901981">
    <property type="term" value="F:phosphatidylinositol phosphate binding"/>
    <property type="evidence" value="ECO:0007669"/>
    <property type="project" value="TreeGrafter"/>
</dbReference>
<name>A0A9Q0E2R1_9TELE</name>
<dbReference type="GO" id="GO:0005829">
    <property type="term" value="C:cytosol"/>
    <property type="evidence" value="ECO:0007669"/>
    <property type="project" value="TreeGrafter"/>
</dbReference>
<dbReference type="SMART" id="SM00800">
    <property type="entry name" value="uDENN"/>
    <property type="match status" value="1"/>
</dbReference>
<dbReference type="Proteomes" id="UP001148018">
    <property type="component" value="Unassembled WGS sequence"/>
</dbReference>
<feature type="region of interest" description="Disordered" evidence="2">
    <location>
        <begin position="1"/>
        <end position="50"/>
    </location>
</feature>
<accession>A0A9Q0E2R1</accession>
<dbReference type="PROSITE" id="PS50211">
    <property type="entry name" value="DENN"/>
    <property type="match status" value="1"/>
</dbReference>
<dbReference type="GO" id="GO:0005085">
    <property type="term" value="F:guanyl-nucleotide exchange factor activity"/>
    <property type="evidence" value="ECO:0007669"/>
    <property type="project" value="UniProtKB-KW"/>
</dbReference>
<dbReference type="PANTHER" id="PTHR13196">
    <property type="entry name" value="DENN DOMAIN-CONTAINING"/>
    <property type="match status" value="1"/>
</dbReference>
<feature type="region of interest" description="Disordered" evidence="2">
    <location>
        <begin position="324"/>
        <end position="345"/>
    </location>
</feature>
<feature type="non-terminal residue" evidence="4">
    <location>
        <position position="1"/>
    </location>
</feature>
<dbReference type="Pfam" id="PF03456">
    <property type="entry name" value="uDENN"/>
    <property type="match status" value="1"/>
</dbReference>
<protein>
    <recommendedName>
        <fullName evidence="3">UDENN domain-containing protein</fullName>
    </recommendedName>
</protein>
<evidence type="ECO:0000256" key="2">
    <source>
        <dbReference type="SAM" id="MobiDB-lite"/>
    </source>
</evidence>
<dbReference type="InterPro" id="IPR001194">
    <property type="entry name" value="cDENN_dom"/>
</dbReference>
<sequence>RRVKDLSLEDQSLRDQSLRDQNLEDQSLGDKSLGDKSLGDRGLGDKSLGDKSLEDPSFEVLQMLPKFCFPFDVESQVGQNFSFVLTDIDSKQRFGFCRLNQGCRICICLLSPLSGLGQENVSGVEEANTGREMPSSVERIVEYMQRKDCYLPWFEIYYKLLNTLADYLTKHQESDLNDMLNSLYDMPVPTPYTPVNLNVHSYFIAPDINGLPTIPESRNLTEYFVAVDTTNMLQLYASMLHERRIIVTSSKLSTPVRPNANKEPSGRLAPECQLPPRFLPPLLLARGGSFGVALLRAGHSSPPGSLLEATSQLFRKVETRGWDEKRRDGSYRSPPTRQASLTRQGPAFTEKRLTACVHGAAAMLYPMYWQHIFIPRVLSRSLEDVVILNNLPTDVNLPSDVARLMGGEGG</sequence>
<dbReference type="Pfam" id="PF02141">
    <property type="entry name" value="DENN"/>
    <property type="match status" value="2"/>
</dbReference>
<dbReference type="GO" id="GO:0032456">
    <property type="term" value="P:endocytic recycling"/>
    <property type="evidence" value="ECO:0007669"/>
    <property type="project" value="TreeGrafter"/>
</dbReference>
<dbReference type="Gene3D" id="3.30.450.200">
    <property type="match status" value="1"/>
</dbReference>
<reference evidence="4" key="1">
    <citation type="submission" date="2022-07" db="EMBL/GenBank/DDBJ databases">
        <title>Chromosome-level genome of Muraenolepis orangiensis.</title>
        <authorList>
            <person name="Kim J."/>
        </authorList>
    </citation>
    <scope>NUCLEOTIDE SEQUENCE</scope>
    <source>
        <strain evidence="4">KU_S4_2022</strain>
        <tissue evidence="4">Muscle</tissue>
    </source>
</reference>
<feature type="domain" description="UDENN" evidence="3">
    <location>
        <begin position="26"/>
        <end position="410"/>
    </location>
</feature>
<dbReference type="GO" id="GO:0006897">
    <property type="term" value="P:endocytosis"/>
    <property type="evidence" value="ECO:0007669"/>
    <property type="project" value="TreeGrafter"/>
</dbReference>
<dbReference type="Gene3D" id="3.40.50.11500">
    <property type="match status" value="1"/>
</dbReference>
<dbReference type="SMART" id="SM00799">
    <property type="entry name" value="DENN"/>
    <property type="match status" value="1"/>
</dbReference>